<comment type="caution">
    <text evidence="2">The sequence shown here is derived from an EMBL/GenBank/DDBJ whole genome shotgun (WGS) entry which is preliminary data.</text>
</comment>
<feature type="region of interest" description="Disordered" evidence="1">
    <location>
        <begin position="21"/>
        <end position="47"/>
    </location>
</feature>
<dbReference type="AlphaFoldDB" id="A0A0V1KR46"/>
<protein>
    <submittedName>
        <fullName evidence="2">Uncharacterized protein</fullName>
    </submittedName>
</protein>
<evidence type="ECO:0000313" key="2">
    <source>
        <dbReference type="EMBL" id="KRZ49404.1"/>
    </source>
</evidence>
<keyword evidence="3" id="KW-1185">Reference proteome</keyword>
<organism evidence="2 3">
    <name type="scientific">Trichinella nativa</name>
    <dbReference type="NCBI Taxonomy" id="6335"/>
    <lineage>
        <taxon>Eukaryota</taxon>
        <taxon>Metazoa</taxon>
        <taxon>Ecdysozoa</taxon>
        <taxon>Nematoda</taxon>
        <taxon>Enoplea</taxon>
        <taxon>Dorylaimia</taxon>
        <taxon>Trichinellida</taxon>
        <taxon>Trichinellidae</taxon>
        <taxon>Trichinella</taxon>
    </lineage>
</organism>
<reference evidence="2 3" key="1">
    <citation type="submission" date="2015-05" db="EMBL/GenBank/DDBJ databases">
        <title>Evolution of Trichinella species and genotypes.</title>
        <authorList>
            <person name="Korhonen P.K."/>
            <person name="Edoardo P."/>
            <person name="Giuseppe L.R."/>
            <person name="Gasser R.B."/>
        </authorList>
    </citation>
    <scope>NUCLEOTIDE SEQUENCE [LARGE SCALE GENOMIC DNA]</scope>
    <source>
        <strain evidence="2">ISS10</strain>
    </source>
</reference>
<sequence>MKSGTPSVLDRFGVILCTRTNPSRCSQTGGSETSRSRPMTFSSRDSAGYRCAAKKQSRAASGVGKAGALSNSTSLYCSLDRLGSASTSGHLWQNDVVSYSATWTRKSSP</sequence>
<feature type="compositionally biased region" description="Polar residues" evidence="1">
    <location>
        <begin position="21"/>
        <end position="45"/>
    </location>
</feature>
<dbReference type="Proteomes" id="UP000054721">
    <property type="component" value="Unassembled WGS sequence"/>
</dbReference>
<evidence type="ECO:0000313" key="3">
    <source>
        <dbReference type="Proteomes" id="UP000054721"/>
    </source>
</evidence>
<dbReference type="EMBL" id="JYDW01000315">
    <property type="protein sequence ID" value="KRZ49404.1"/>
    <property type="molecule type" value="Genomic_DNA"/>
</dbReference>
<accession>A0A0V1KR46</accession>
<name>A0A0V1KR46_9BILA</name>
<gene>
    <name evidence="2" type="ORF">T02_15301</name>
</gene>
<evidence type="ECO:0000256" key="1">
    <source>
        <dbReference type="SAM" id="MobiDB-lite"/>
    </source>
</evidence>
<proteinExistence type="predicted"/>